<accession>A0ABR2T4X1</accession>
<name>A0ABR2T4X1_9ROSI</name>
<dbReference type="Proteomes" id="UP001396334">
    <property type="component" value="Unassembled WGS sequence"/>
</dbReference>
<organism evidence="2 3">
    <name type="scientific">Hibiscus sabdariffa</name>
    <name type="common">roselle</name>
    <dbReference type="NCBI Taxonomy" id="183260"/>
    <lineage>
        <taxon>Eukaryota</taxon>
        <taxon>Viridiplantae</taxon>
        <taxon>Streptophyta</taxon>
        <taxon>Embryophyta</taxon>
        <taxon>Tracheophyta</taxon>
        <taxon>Spermatophyta</taxon>
        <taxon>Magnoliopsida</taxon>
        <taxon>eudicotyledons</taxon>
        <taxon>Gunneridae</taxon>
        <taxon>Pentapetalae</taxon>
        <taxon>rosids</taxon>
        <taxon>malvids</taxon>
        <taxon>Malvales</taxon>
        <taxon>Malvaceae</taxon>
        <taxon>Malvoideae</taxon>
        <taxon>Hibiscus</taxon>
    </lineage>
</organism>
<dbReference type="EMBL" id="JBBPBN010000009">
    <property type="protein sequence ID" value="KAK9032550.1"/>
    <property type="molecule type" value="Genomic_DNA"/>
</dbReference>
<evidence type="ECO:0000256" key="1">
    <source>
        <dbReference type="SAM" id="Phobius"/>
    </source>
</evidence>
<feature type="transmembrane region" description="Helical" evidence="1">
    <location>
        <begin position="82"/>
        <end position="102"/>
    </location>
</feature>
<proteinExistence type="predicted"/>
<keyword evidence="1" id="KW-1133">Transmembrane helix</keyword>
<evidence type="ECO:0000313" key="2">
    <source>
        <dbReference type="EMBL" id="KAK9032550.1"/>
    </source>
</evidence>
<keyword evidence="1" id="KW-0812">Transmembrane</keyword>
<reference evidence="2 3" key="1">
    <citation type="journal article" date="2024" name="G3 (Bethesda)">
        <title>Genome assembly of Hibiscus sabdariffa L. provides insights into metabolisms of medicinal natural products.</title>
        <authorList>
            <person name="Kim T."/>
        </authorList>
    </citation>
    <scope>NUCLEOTIDE SEQUENCE [LARGE SCALE GENOMIC DNA]</scope>
    <source>
        <strain evidence="2">TK-2024</strain>
        <tissue evidence="2">Old leaves</tissue>
    </source>
</reference>
<comment type="caution">
    <text evidence="2">The sequence shown here is derived from an EMBL/GenBank/DDBJ whole genome shotgun (WGS) entry which is preliminary data.</text>
</comment>
<protein>
    <submittedName>
        <fullName evidence="2">Uncharacterized protein</fullName>
    </submittedName>
</protein>
<sequence length="107" mass="12215">MKIAAQYVKLQKMGKEYVRNRHQMEWKPANACMNATTTTMEICRQKTNSAMWGSDHAVCSAMMPVVTKIAQLNTQGHKKGMALAWILLVYLLHINVFAILIVRTKTY</sequence>
<gene>
    <name evidence="2" type="ORF">V6N11_056810</name>
</gene>
<keyword evidence="1" id="KW-0472">Membrane</keyword>
<keyword evidence="3" id="KW-1185">Reference proteome</keyword>
<evidence type="ECO:0000313" key="3">
    <source>
        <dbReference type="Proteomes" id="UP001396334"/>
    </source>
</evidence>